<organism evidence="2 3">
    <name type="scientific">Emiliania huxleyi (strain CCMP1516)</name>
    <dbReference type="NCBI Taxonomy" id="280463"/>
    <lineage>
        <taxon>Eukaryota</taxon>
        <taxon>Haptista</taxon>
        <taxon>Haptophyta</taxon>
        <taxon>Prymnesiophyceae</taxon>
        <taxon>Isochrysidales</taxon>
        <taxon>Noelaerhabdaceae</taxon>
        <taxon>Emiliania</taxon>
    </lineage>
</organism>
<dbReference type="Proteomes" id="UP000013827">
    <property type="component" value="Unassembled WGS sequence"/>
</dbReference>
<dbReference type="OMA" id="MARHITN"/>
<dbReference type="SUPFAM" id="SSF48403">
    <property type="entry name" value="Ankyrin repeat"/>
    <property type="match status" value="1"/>
</dbReference>
<feature type="repeat" description="ANK" evidence="1">
    <location>
        <begin position="308"/>
        <end position="340"/>
    </location>
</feature>
<dbReference type="PANTHER" id="PTHR24133">
    <property type="entry name" value="ANKYRIN DOMAIN-CONTAINING"/>
    <property type="match status" value="1"/>
</dbReference>
<sequence>MPWRAAPPSLRGSEKNSKYARFSMSRRFPLWALRVRDLIALPDKHLARHEDLAARGLLHEITEDDECVLFVSHTWLGSSHPDPDGCKLRLLRGLLMDGLNGKLDIHEWPLQRLVWGEMHISAKHLAEHLADGYLWIDYCSIPQAAENVEARLDAISSIGTYITSCSLFVVLAGAWRHEGGAPRDYRAWSRRGWCRLEQLANALSPMPKWQIVAQSSSSVFTYGGCGQMASNWLATPEILGPRILELLNTRAAHALSTGELLWYRVLTALAEAILAGTGSEVDLPQQSEPLDAWLHRMQFSSPTDGRRSGLTPLRFAVLARRGDLASELIAAGADVEAPLADGHPSFDFIRGETILYRLCRFRDAPELVSMLLDAGADPTRHDKEVGATPLHTALAGGHAGNIRVLMERCGGAMLRSVTAFGDLPVGIAALFGRKDGIQCYLRDAAPEQREAVFASLQSVDGFGACLLTVNLSLGVGDVETLDFCISQGCDVNRRTPRALCSSSSTAATPLLMFISRAVCLVSDWLSRMAPPFFELFDNMPGAAPLHFAALTGNLGAVDLLLTRRADPDLKNARGRTALALAAMAGHNDVVLRLRAAGARDIEADGKGGGEDRRRCWLRCVPSKEETAQLGEHSATLR</sequence>
<accession>A0A0D3IF68</accession>
<dbReference type="EnsemblProtists" id="EOD09903">
    <property type="protein sequence ID" value="EOD09903"/>
    <property type="gene ID" value="EMIHUDRAFT_120673"/>
</dbReference>
<dbReference type="InterPro" id="IPR002110">
    <property type="entry name" value="Ankyrin_rpt"/>
</dbReference>
<keyword evidence="3" id="KW-1185">Reference proteome</keyword>
<name>A0A0D3IF68_EMIH1</name>
<feature type="repeat" description="ANK" evidence="1">
    <location>
        <begin position="540"/>
        <end position="572"/>
    </location>
</feature>
<dbReference type="Gene3D" id="1.25.40.20">
    <property type="entry name" value="Ankyrin repeat-containing domain"/>
    <property type="match status" value="2"/>
</dbReference>
<dbReference type="HOGENOM" id="CLU_440360_0_0_1"/>
<dbReference type="InterPro" id="IPR052391">
    <property type="entry name" value="E3_Ligase-Neurotoxin"/>
</dbReference>
<dbReference type="PROSITE" id="PS50297">
    <property type="entry name" value="ANK_REP_REGION"/>
    <property type="match status" value="2"/>
</dbReference>
<dbReference type="GeneID" id="17256056"/>
<dbReference type="RefSeq" id="XP_005762332.1">
    <property type="nucleotide sequence ID" value="XM_005762275.1"/>
</dbReference>
<evidence type="ECO:0000313" key="2">
    <source>
        <dbReference type="EnsemblProtists" id="EOD09903"/>
    </source>
</evidence>
<protein>
    <submittedName>
        <fullName evidence="2">Uncharacterized protein</fullName>
    </submittedName>
</protein>
<dbReference type="InterPro" id="IPR036770">
    <property type="entry name" value="Ankyrin_rpt-contain_sf"/>
</dbReference>
<proteinExistence type="predicted"/>
<dbReference type="AlphaFoldDB" id="A0A0D3IF68"/>
<dbReference type="KEGG" id="ehx:EMIHUDRAFT_120673"/>
<evidence type="ECO:0000313" key="3">
    <source>
        <dbReference type="Proteomes" id="UP000013827"/>
    </source>
</evidence>
<reference evidence="3" key="1">
    <citation type="journal article" date="2013" name="Nature">
        <title>Pan genome of the phytoplankton Emiliania underpins its global distribution.</title>
        <authorList>
            <person name="Read B.A."/>
            <person name="Kegel J."/>
            <person name="Klute M.J."/>
            <person name="Kuo A."/>
            <person name="Lefebvre S.C."/>
            <person name="Maumus F."/>
            <person name="Mayer C."/>
            <person name="Miller J."/>
            <person name="Monier A."/>
            <person name="Salamov A."/>
            <person name="Young J."/>
            <person name="Aguilar M."/>
            <person name="Claverie J.M."/>
            <person name="Frickenhaus S."/>
            <person name="Gonzalez K."/>
            <person name="Herman E.K."/>
            <person name="Lin Y.C."/>
            <person name="Napier J."/>
            <person name="Ogata H."/>
            <person name="Sarno A.F."/>
            <person name="Shmutz J."/>
            <person name="Schroeder D."/>
            <person name="de Vargas C."/>
            <person name="Verret F."/>
            <person name="von Dassow P."/>
            <person name="Valentin K."/>
            <person name="Van de Peer Y."/>
            <person name="Wheeler G."/>
            <person name="Dacks J.B."/>
            <person name="Delwiche C.F."/>
            <person name="Dyhrman S.T."/>
            <person name="Glockner G."/>
            <person name="John U."/>
            <person name="Richards T."/>
            <person name="Worden A.Z."/>
            <person name="Zhang X."/>
            <person name="Grigoriev I.V."/>
            <person name="Allen A.E."/>
            <person name="Bidle K."/>
            <person name="Borodovsky M."/>
            <person name="Bowler C."/>
            <person name="Brownlee C."/>
            <person name="Cock J.M."/>
            <person name="Elias M."/>
            <person name="Gladyshev V.N."/>
            <person name="Groth M."/>
            <person name="Guda C."/>
            <person name="Hadaegh A."/>
            <person name="Iglesias-Rodriguez M.D."/>
            <person name="Jenkins J."/>
            <person name="Jones B.M."/>
            <person name="Lawson T."/>
            <person name="Leese F."/>
            <person name="Lindquist E."/>
            <person name="Lobanov A."/>
            <person name="Lomsadze A."/>
            <person name="Malik S.B."/>
            <person name="Marsh M.E."/>
            <person name="Mackinder L."/>
            <person name="Mock T."/>
            <person name="Mueller-Roeber B."/>
            <person name="Pagarete A."/>
            <person name="Parker M."/>
            <person name="Probert I."/>
            <person name="Quesneville H."/>
            <person name="Raines C."/>
            <person name="Rensing S.A."/>
            <person name="Riano-Pachon D.M."/>
            <person name="Richier S."/>
            <person name="Rokitta S."/>
            <person name="Shiraiwa Y."/>
            <person name="Soanes D.M."/>
            <person name="van der Giezen M."/>
            <person name="Wahlund T.M."/>
            <person name="Williams B."/>
            <person name="Wilson W."/>
            <person name="Wolfe G."/>
            <person name="Wurch L.L."/>
        </authorList>
    </citation>
    <scope>NUCLEOTIDE SEQUENCE</scope>
</reference>
<dbReference type="SMART" id="SM00248">
    <property type="entry name" value="ANK"/>
    <property type="match status" value="6"/>
</dbReference>
<dbReference type="STRING" id="2903.R1BJ54"/>
<reference evidence="2" key="2">
    <citation type="submission" date="2024-10" db="UniProtKB">
        <authorList>
            <consortium name="EnsemblProtists"/>
        </authorList>
    </citation>
    <scope>IDENTIFICATION</scope>
</reference>
<evidence type="ECO:0000256" key="1">
    <source>
        <dbReference type="PROSITE-ProRule" id="PRU00023"/>
    </source>
</evidence>
<dbReference type="eggNOG" id="KOG4177">
    <property type="taxonomic scope" value="Eukaryota"/>
</dbReference>
<dbReference type="PROSITE" id="PS50088">
    <property type="entry name" value="ANK_REPEAT"/>
    <property type="match status" value="3"/>
</dbReference>
<keyword evidence="1" id="KW-0040">ANK repeat</keyword>
<dbReference type="PaxDb" id="2903-EOD09903"/>
<dbReference type="PANTHER" id="PTHR24133:SF40">
    <property type="entry name" value="ANKYRIN REPEAT DOMAIN 44"/>
    <property type="match status" value="1"/>
</dbReference>
<dbReference type="Pfam" id="PF12796">
    <property type="entry name" value="Ank_2"/>
    <property type="match status" value="1"/>
</dbReference>
<feature type="repeat" description="ANK" evidence="1">
    <location>
        <begin position="350"/>
        <end position="383"/>
    </location>
</feature>